<protein>
    <submittedName>
        <fullName evidence="2 3">Uncharacterized protein</fullName>
    </submittedName>
</protein>
<feature type="compositionally biased region" description="Basic and acidic residues" evidence="1">
    <location>
        <begin position="55"/>
        <end position="65"/>
    </location>
</feature>
<name>A0A2K2CNS6_BRADI</name>
<accession>A0A2K2CNS6</accession>
<dbReference type="EMBL" id="CM000883">
    <property type="protein sequence ID" value="PNT63675.1"/>
    <property type="molecule type" value="Genomic_DNA"/>
</dbReference>
<evidence type="ECO:0000313" key="2">
    <source>
        <dbReference type="EMBL" id="PNT63675.1"/>
    </source>
</evidence>
<reference evidence="2 3" key="1">
    <citation type="journal article" date="2010" name="Nature">
        <title>Genome sequencing and analysis of the model grass Brachypodium distachyon.</title>
        <authorList>
            <consortium name="International Brachypodium Initiative"/>
        </authorList>
    </citation>
    <scope>NUCLEOTIDE SEQUENCE [LARGE SCALE GENOMIC DNA]</scope>
    <source>
        <strain evidence="2 3">Bd21</strain>
    </source>
</reference>
<gene>
    <name evidence="2" type="ORF">BRADI_4g19733v3</name>
</gene>
<feature type="compositionally biased region" description="Polar residues" evidence="1">
    <location>
        <begin position="15"/>
        <end position="32"/>
    </location>
</feature>
<organism evidence="2">
    <name type="scientific">Brachypodium distachyon</name>
    <name type="common">Purple false brome</name>
    <name type="synonym">Trachynia distachya</name>
    <dbReference type="NCBI Taxonomy" id="15368"/>
    <lineage>
        <taxon>Eukaryota</taxon>
        <taxon>Viridiplantae</taxon>
        <taxon>Streptophyta</taxon>
        <taxon>Embryophyta</taxon>
        <taxon>Tracheophyta</taxon>
        <taxon>Spermatophyta</taxon>
        <taxon>Magnoliopsida</taxon>
        <taxon>Liliopsida</taxon>
        <taxon>Poales</taxon>
        <taxon>Poaceae</taxon>
        <taxon>BOP clade</taxon>
        <taxon>Pooideae</taxon>
        <taxon>Stipodae</taxon>
        <taxon>Brachypodieae</taxon>
        <taxon>Brachypodium</taxon>
    </lineage>
</organism>
<sequence>MHTHEGVVSDHNQERAASQTTARPEKNPSSSAAPKALPTTNSTAPPPPLTSSAKARSDGSGRPDQARLQTNGRRRPQPRCPPPHARKHHATNREQIWPAAAARPRPPGSPLELPPPRASGPRACRLPTELRTLWRRRCPAAAVMAGHPGLPVADSGGGEEEVGRRRGSLPPEAPRVERRGGRGGREAPED</sequence>
<evidence type="ECO:0000313" key="4">
    <source>
        <dbReference type="Proteomes" id="UP000008810"/>
    </source>
</evidence>
<feature type="region of interest" description="Disordered" evidence="1">
    <location>
        <begin position="146"/>
        <end position="190"/>
    </location>
</feature>
<dbReference type="InParanoid" id="A0A2K2CNS6"/>
<evidence type="ECO:0000313" key="3">
    <source>
        <dbReference type="EnsemblPlants" id="PNT63675"/>
    </source>
</evidence>
<proteinExistence type="predicted"/>
<keyword evidence="4" id="KW-1185">Reference proteome</keyword>
<reference evidence="3" key="3">
    <citation type="submission" date="2018-08" db="UniProtKB">
        <authorList>
            <consortium name="EnsemblPlants"/>
        </authorList>
    </citation>
    <scope>IDENTIFICATION</scope>
    <source>
        <strain evidence="3">cv. Bd21</strain>
    </source>
</reference>
<dbReference type="Proteomes" id="UP000008810">
    <property type="component" value="Chromosome 4"/>
</dbReference>
<feature type="compositionally biased region" description="Basic and acidic residues" evidence="1">
    <location>
        <begin position="174"/>
        <end position="190"/>
    </location>
</feature>
<feature type="compositionally biased region" description="Pro residues" evidence="1">
    <location>
        <begin position="104"/>
        <end position="118"/>
    </location>
</feature>
<dbReference type="Gramene" id="PNT63675">
    <property type="protein sequence ID" value="PNT63675"/>
    <property type="gene ID" value="BRADI_4g19733v3"/>
</dbReference>
<dbReference type="EnsemblPlants" id="PNT63675">
    <property type="protein sequence ID" value="PNT63675"/>
    <property type="gene ID" value="BRADI_4g19733v3"/>
</dbReference>
<reference evidence="2" key="2">
    <citation type="submission" date="2017-06" db="EMBL/GenBank/DDBJ databases">
        <title>WGS assembly of Brachypodium distachyon.</title>
        <authorList>
            <consortium name="The International Brachypodium Initiative"/>
            <person name="Lucas S."/>
            <person name="Harmon-Smith M."/>
            <person name="Lail K."/>
            <person name="Tice H."/>
            <person name="Grimwood J."/>
            <person name="Bruce D."/>
            <person name="Barry K."/>
            <person name="Shu S."/>
            <person name="Lindquist E."/>
            <person name="Wang M."/>
            <person name="Pitluck S."/>
            <person name="Vogel J.P."/>
            <person name="Garvin D.F."/>
            <person name="Mockler T.C."/>
            <person name="Schmutz J."/>
            <person name="Rokhsar D."/>
            <person name="Bevan M.W."/>
        </authorList>
    </citation>
    <scope>NUCLEOTIDE SEQUENCE</scope>
    <source>
        <strain evidence="2">Bd21</strain>
    </source>
</reference>
<feature type="region of interest" description="Disordered" evidence="1">
    <location>
        <begin position="1"/>
        <end position="124"/>
    </location>
</feature>
<dbReference type="AlphaFoldDB" id="A0A2K2CNS6"/>
<evidence type="ECO:0000256" key="1">
    <source>
        <dbReference type="SAM" id="MobiDB-lite"/>
    </source>
</evidence>
<feature type="compositionally biased region" description="Basic and acidic residues" evidence="1">
    <location>
        <begin position="1"/>
        <end position="14"/>
    </location>
</feature>